<evidence type="ECO:0000313" key="1">
    <source>
        <dbReference type="EMBL" id="PVH20943.1"/>
    </source>
</evidence>
<keyword evidence="2" id="KW-1185">Reference proteome</keyword>
<dbReference type="STRING" id="45357.A0A2V1AUH0"/>
<dbReference type="RefSeq" id="XP_025341883.1">
    <property type="nucleotide sequence ID" value="XM_025488075.1"/>
</dbReference>
<gene>
    <name evidence="1" type="ORF">CXQ85_004459</name>
</gene>
<protein>
    <recommendedName>
        <fullName evidence="3">Pentacotripeptide-repeat region of PRORP domain-containing protein</fullName>
    </recommendedName>
</protein>
<comment type="caution">
    <text evidence="1">The sequence shown here is derived from an EMBL/GenBank/DDBJ whole genome shotgun (WGS) entry which is preliminary data.</text>
</comment>
<name>A0A2V1AUH0_9ASCO</name>
<dbReference type="EMBL" id="PKFO01000004">
    <property type="protein sequence ID" value="PVH20943.1"/>
    <property type="molecule type" value="Genomic_DNA"/>
</dbReference>
<reference evidence="1 2" key="1">
    <citation type="submission" date="2017-12" db="EMBL/GenBank/DDBJ databases">
        <title>Genome Sequence of a Multidrug-Resistant Candida haemulonii Isolate from a Patient with Chronic Leg Ulcers in Israel.</title>
        <authorList>
            <person name="Chow N.A."/>
            <person name="Gade L."/>
            <person name="Batra D."/>
            <person name="Rowe L.A."/>
            <person name="Ben-Ami R."/>
            <person name="Loparev V.N."/>
            <person name="Litvintseva A.P."/>
        </authorList>
    </citation>
    <scope>NUCLEOTIDE SEQUENCE [LARGE SCALE GENOMIC DNA]</scope>
    <source>
        <strain evidence="1 2">B11899</strain>
    </source>
</reference>
<dbReference type="OrthoDB" id="4017550at2759"/>
<evidence type="ECO:0000313" key="2">
    <source>
        <dbReference type="Proteomes" id="UP000244309"/>
    </source>
</evidence>
<dbReference type="GeneID" id="37009789"/>
<sequence>MVHKPDPSQYVAFLQTLYPYKQSLARLEAPESPRALVNHSALYRQYMELPSPGVGHMEPEDFECFMREILKRRDFVKPSFVASSGSGYYSPSSILRGYKEQMEQREAHVKMCWKVIGDLKEAGIPISVEEQNQLIYLGFFRDRKDVLDEVEAAQRKKSYLDTAIGESAGEKKGGDLSPKLFTWEAYKSLKESLPQPIPLSSINVLLLTAFRNENKQAVEDVKELLNLDKKHSGKIDPDRETFQRLIYGYADYGDTDTALEYSALLADQFPEFLDVENLNCIVYALVKAGAPESAEKVVQAVVSVLDRPLEAEEGYIKRLTPEDKKLYALAVEEAVQKGTHKIFPTEITFLPLLDYYSSSGTDFSTIRSLLQVMEHKCHLPLSTRVFLKVFESFQHGTHTLEDAKDTIAMVIGLHDAYHEISTDLRLKDKLDRLHMHPEVESLLHQTITPDSGSLPLEQGAFLKLSDRLVSAIYDAVISVIRKSEPESALKIGDHRAELFEALAVSKANASKASVDGPSTAELYQRDELNYIKKGYLIDLMDRIS</sequence>
<dbReference type="Proteomes" id="UP000244309">
    <property type="component" value="Unassembled WGS sequence"/>
</dbReference>
<dbReference type="VEuPathDB" id="FungiDB:CXQ85_004459"/>
<dbReference type="Gene3D" id="1.25.40.10">
    <property type="entry name" value="Tetratricopeptide repeat domain"/>
    <property type="match status" value="1"/>
</dbReference>
<evidence type="ECO:0008006" key="3">
    <source>
        <dbReference type="Google" id="ProtNLM"/>
    </source>
</evidence>
<dbReference type="InterPro" id="IPR011990">
    <property type="entry name" value="TPR-like_helical_dom_sf"/>
</dbReference>
<dbReference type="AlphaFoldDB" id="A0A2V1AUH0"/>
<accession>A0A2V1AUH0</accession>
<proteinExistence type="predicted"/>
<organism evidence="1 2">
    <name type="scientific">Candidozyma haemuli</name>
    <dbReference type="NCBI Taxonomy" id="45357"/>
    <lineage>
        <taxon>Eukaryota</taxon>
        <taxon>Fungi</taxon>
        <taxon>Dikarya</taxon>
        <taxon>Ascomycota</taxon>
        <taxon>Saccharomycotina</taxon>
        <taxon>Pichiomycetes</taxon>
        <taxon>Metschnikowiaceae</taxon>
        <taxon>Candidozyma</taxon>
    </lineage>
</organism>